<organism evidence="1 2">
    <name type="scientific">Grus japonensis</name>
    <name type="common">Japanese crane</name>
    <name type="synonym">Red-crowned crane</name>
    <dbReference type="NCBI Taxonomy" id="30415"/>
    <lineage>
        <taxon>Eukaryota</taxon>
        <taxon>Metazoa</taxon>
        <taxon>Chordata</taxon>
        <taxon>Craniata</taxon>
        <taxon>Vertebrata</taxon>
        <taxon>Euteleostomi</taxon>
        <taxon>Archelosauria</taxon>
        <taxon>Archosauria</taxon>
        <taxon>Dinosauria</taxon>
        <taxon>Saurischia</taxon>
        <taxon>Theropoda</taxon>
        <taxon>Coelurosauria</taxon>
        <taxon>Aves</taxon>
        <taxon>Neognathae</taxon>
        <taxon>Neoaves</taxon>
        <taxon>Gruiformes</taxon>
        <taxon>Gruidae</taxon>
        <taxon>Grus</taxon>
    </lineage>
</organism>
<evidence type="ECO:0000313" key="2">
    <source>
        <dbReference type="Proteomes" id="UP001623348"/>
    </source>
</evidence>
<evidence type="ECO:0000313" key="1">
    <source>
        <dbReference type="EMBL" id="GAB0190064.1"/>
    </source>
</evidence>
<accession>A0ABC9WX95</accession>
<gene>
    <name evidence="1" type="ORF">GRJ2_001471700</name>
</gene>
<sequence>MDTNGFMTKEYGRIHILMKEKMYVLKQKTQYRKLYEYTLPCCTVNGTTEENDVESLEVKGGDDVVRVVVNVVVRKEVLSTDSVEAEVITPGATVVVVDKTVGIKTGVDLAEMVEGTNKEDVLPRGVNVVFWDEKFVVLSADLNVEVARGTDVGTVLAVGAKREENVEVVADGSLVLRGLLGGGGE</sequence>
<reference evidence="1 2" key="1">
    <citation type="submission" date="2024-06" db="EMBL/GenBank/DDBJ databases">
        <title>The draft genome of Grus japonensis, version 3.</title>
        <authorList>
            <person name="Nabeshima K."/>
            <person name="Suzuki S."/>
            <person name="Onuma M."/>
        </authorList>
    </citation>
    <scope>NUCLEOTIDE SEQUENCE [LARGE SCALE GENOMIC DNA]</scope>
    <source>
        <strain evidence="1 2">451A</strain>
    </source>
</reference>
<protein>
    <submittedName>
        <fullName evidence="1">Mucin-6</fullName>
    </submittedName>
</protein>
<keyword evidence="2" id="KW-1185">Reference proteome</keyword>
<dbReference type="Proteomes" id="UP001623348">
    <property type="component" value="Unassembled WGS sequence"/>
</dbReference>
<comment type="caution">
    <text evidence="1">The sequence shown here is derived from an EMBL/GenBank/DDBJ whole genome shotgun (WGS) entry which is preliminary data.</text>
</comment>
<dbReference type="EMBL" id="BAAFJT010000005">
    <property type="protein sequence ID" value="GAB0190064.1"/>
    <property type="molecule type" value="Genomic_DNA"/>
</dbReference>
<dbReference type="AlphaFoldDB" id="A0ABC9WX95"/>
<name>A0ABC9WX95_GRUJA</name>
<proteinExistence type="predicted"/>